<evidence type="ECO:0000313" key="1">
    <source>
        <dbReference type="EMBL" id="PRT54135.1"/>
    </source>
</evidence>
<reference evidence="1 2" key="1">
    <citation type="submission" date="2017-04" db="EMBL/GenBank/DDBJ databases">
        <title>Genome sequencing of [Candida] sorbophila.</title>
        <authorList>
            <person name="Ahn J.O."/>
        </authorList>
    </citation>
    <scope>NUCLEOTIDE SEQUENCE [LARGE SCALE GENOMIC DNA]</scope>
    <source>
        <strain evidence="1 2">DS02</strain>
    </source>
</reference>
<dbReference type="GeneID" id="36515504"/>
<accession>A0A2T0FGM6</accession>
<dbReference type="RefSeq" id="XP_024664081.1">
    <property type="nucleotide sequence ID" value="XM_024808313.1"/>
</dbReference>
<name>A0A2T0FGM6_9ASCO</name>
<gene>
    <name evidence="1" type="ORF">B9G98_01755</name>
</gene>
<dbReference type="InterPro" id="IPR011008">
    <property type="entry name" value="Dimeric_a/b-barrel"/>
</dbReference>
<dbReference type="InterPro" id="IPR052936">
    <property type="entry name" value="Jasmonate_Hydroxylase-like"/>
</dbReference>
<dbReference type="Proteomes" id="UP000238350">
    <property type="component" value="Unassembled WGS sequence"/>
</dbReference>
<dbReference type="STRING" id="45607.A0A2T0FGM6"/>
<dbReference type="AlphaFoldDB" id="A0A2T0FGM6"/>
<dbReference type="Gene3D" id="3.30.70.100">
    <property type="match status" value="1"/>
</dbReference>
<dbReference type="PANTHER" id="PTHR37811">
    <property type="entry name" value="BLL5343 PROTEIN"/>
    <property type="match status" value="1"/>
</dbReference>
<dbReference type="PANTHER" id="PTHR37811:SF2">
    <property type="entry name" value="ABM DOMAIN-CONTAINING PROTEIN"/>
    <property type="match status" value="1"/>
</dbReference>
<keyword evidence="2" id="KW-1185">Reference proteome</keyword>
<proteinExistence type="predicted"/>
<comment type="caution">
    <text evidence="1">The sequence shown here is derived from an EMBL/GenBank/DDBJ whole genome shotgun (WGS) entry which is preliminary data.</text>
</comment>
<dbReference type="SUPFAM" id="SSF54909">
    <property type="entry name" value="Dimeric alpha+beta barrel"/>
    <property type="match status" value="1"/>
</dbReference>
<sequence length="104" mass="12025">MTGQYAVIFTSKRTPIEHGYAEMAVEIADLASRQPGFIKMDSARQDVGITVSYWESLEAIKEFKRISKHIEAQRAGKTQWYQWYDVKVCQVLREYSFDSEPLVA</sequence>
<evidence type="ECO:0000313" key="2">
    <source>
        <dbReference type="Proteomes" id="UP000238350"/>
    </source>
</evidence>
<organism evidence="1 2">
    <name type="scientific">Wickerhamiella sorbophila</name>
    <dbReference type="NCBI Taxonomy" id="45607"/>
    <lineage>
        <taxon>Eukaryota</taxon>
        <taxon>Fungi</taxon>
        <taxon>Dikarya</taxon>
        <taxon>Ascomycota</taxon>
        <taxon>Saccharomycotina</taxon>
        <taxon>Dipodascomycetes</taxon>
        <taxon>Dipodascales</taxon>
        <taxon>Trichomonascaceae</taxon>
        <taxon>Wickerhamiella</taxon>
    </lineage>
</organism>
<protein>
    <submittedName>
        <fullName evidence="1">Uncharacterized protein YqjZ</fullName>
    </submittedName>
</protein>
<dbReference type="OrthoDB" id="10263341at2759"/>
<dbReference type="EMBL" id="NDIQ01000001">
    <property type="protein sequence ID" value="PRT54135.1"/>
    <property type="molecule type" value="Genomic_DNA"/>
</dbReference>